<dbReference type="Proteomes" id="UP000683246">
    <property type="component" value="Chromosome"/>
</dbReference>
<sequence length="372" mass="41920">MKKLVIVLLLLMIGVNAGFVQAEDASQRMTYTDMKGYINGAQIPVYQYHDKPMLTLYQLNYYGFDITWEGPTGSFMVQYNPDKPVKTIPSLSHTPHKKGKQYGHVAACDISASINGHEVPLIVVKGNHMLPLDALKPYGPVVTYTEEHASYFISYDAKDVMIRHDQFRNQLLSELKKTEGPLSMKELDTIEALTFSNFDGMGFQHMSEDIGLLRNLKSVTFNGIKQHTINPGSFSILTACPSIESVSLDNCIVDDYRHFKALPNLKDLAINLYMEQDEPQLFSIISDIPTLENLRVTGARNQTLDMSLFNKLPLLKTLTIHFINDCELTQIGETHYPELKSLNLYGCSTSSKEPFHAPKIETLNLDFNGESE</sequence>
<dbReference type="SUPFAM" id="SSF52047">
    <property type="entry name" value="RNI-like"/>
    <property type="match status" value="1"/>
</dbReference>
<feature type="signal peptide" evidence="1">
    <location>
        <begin position="1"/>
        <end position="22"/>
    </location>
</feature>
<organism evidence="2 3">
    <name type="scientific">Vallitalea pronyensis</name>
    <dbReference type="NCBI Taxonomy" id="1348613"/>
    <lineage>
        <taxon>Bacteria</taxon>
        <taxon>Bacillati</taxon>
        <taxon>Bacillota</taxon>
        <taxon>Clostridia</taxon>
        <taxon>Lachnospirales</taxon>
        <taxon>Vallitaleaceae</taxon>
        <taxon>Vallitalea</taxon>
    </lineage>
</organism>
<dbReference type="InterPro" id="IPR032675">
    <property type="entry name" value="LRR_dom_sf"/>
</dbReference>
<dbReference type="KEGG" id="vpy:HZI73_18560"/>
<protein>
    <submittedName>
        <fullName evidence="2">Uncharacterized protein</fullName>
    </submittedName>
</protein>
<keyword evidence="3" id="KW-1185">Reference proteome</keyword>
<dbReference type="RefSeq" id="WP_212694863.1">
    <property type="nucleotide sequence ID" value="NZ_CP058649.1"/>
</dbReference>
<proteinExistence type="predicted"/>
<accession>A0A8J8MLX4</accession>
<feature type="chain" id="PRO_5035270756" evidence="1">
    <location>
        <begin position="23"/>
        <end position="372"/>
    </location>
</feature>
<evidence type="ECO:0000256" key="1">
    <source>
        <dbReference type="SAM" id="SignalP"/>
    </source>
</evidence>
<gene>
    <name evidence="2" type="ORF">HZI73_18560</name>
</gene>
<dbReference type="AlphaFoldDB" id="A0A8J8MLX4"/>
<evidence type="ECO:0000313" key="3">
    <source>
        <dbReference type="Proteomes" id="UP000683246"/>
    </source>
</evidence>
<name>A0A8J8MLX4_9FIRM</name>
<dbReference type="EMBL" id="CP058649">
    <property type="protein sequence ID" value="QUI24170.1"/>
    <property type="molecule type" value="Genomic_DNA"/>
</dbReference>
<keyword evidence="1" id="KW-0732">Signal</keyword>
<dbReference type="Gene3D" id="3.80.10.10">
    <property type="entry name" value="Ribonuclease Inhibitor"/>
    <property type="match status" value="1"/>
</dbReference>
<evidence type="ECO:0000313" key="2">
    <source>
        <dbReference type="EMBL" id="QUI24170.1"/>
    </source>
</evidence>
<reference evidence="2" key="1">
    <citation type="submission" date="2020-07" db="EMBL/GenBank/DDBJ databases">
        <title>Vallitalea pronyensis genome.</title>
        <authorList>
            <person name="Postec A."/>
        </authorList>
    </citation>
    <scope>NUCLEOTIDE SEQUENCE</scope>
    <source>
        <strain evidence="2">FatNI3</strain>
    </source>
</reference>